<protein>
    <submittedName>
        <fullName evidence="3 4">Uncharacterized protein LOC105261901</fullName>
    </submittedName>
</protein>
<dbReference type="Proteomes" id="UP001652621">
    <property type="component" value="Unplaced"/>
</dbReference>
<name>A0A9J7IC94_MUSDO</name>
<feature type="chain" id="PRO_5045020602" evidence="1">
    <location>
        <begin position="23"/>
        <end position="178"/>
    </location>
</feature>
<feature type="signal peptide" evidence="1">
    <location>
        <begin position="1"/>
        <end position="22"/>
    </location>
</feature>
<dbReference type="GeneID" id="105261901"/>
<evidence type="ECO:0000313" key="3">
    <source>
        <dbReference type="RefSeq" id="XP_011293156.2"/>
    </source>
</evidence>
<dbReference type="InterPro" id="IPR010512">
    <property type="entry name" value="DUF1091"/>
</dbReference>
<evidence type="ECO:0000313" key="2">
    <source>
        <dbReference type="Proteomes" id="UP001652621"/>
    </source>
</evidence>
<dbReference type="RefSeq" id="XP_019892843.2">
    <property type="nucleotide sequence ID" value="XM_020037284.2"/>
</dbReference>
<proteinExistence type="predicted"/>
<keyword evidence="1" id="KW-0732">Signal</keyword>
<dbReference type="RefSeq" id="XP_011293156.2">
    <property type="nucleotide sequence ID" value="XM_011294854.3"/>
</dbReference>
<reference evidence="3 4" key="1">
    <citation type="submission" date="2025-05" db="UniProtKB">
        <authorList>
            <consortium name="RefSeq"/>
        </authorList>
    </citation>
    <scope>IDENTIFICATION</scope>
    <source>
        <strain evidence="3 4">Aabys</strain>
        <tissue evidence="3 4">Whole body</tissue>
    </source>
</reference>
<dbReference type="Pfam" id="PF06477">
    <property type="entry name" value="DUF1091"/>
    <property type="match status" value="1"/>
</dbReference>
<dbReference type="VEuPathDB" id="VectorBase:MDOA016424"/>
<dbReference type="SMART" id="SM00697">
    <property type="entry name" value="DM8"/>
    <property type="match status" value="1"/>
</dbReference>
<accession>A0A9J7IC94</accession>
<evidence type="ECO:0000313" key="4">
    <source>
        <dbReference type="RefSeq" id="XP_019892843.2"/>
    </source>
</evidence>
<organism evidence="2 3">
    <name type="scientific">Musca domestica</name>
    <name type="common">House fly</name>
    <dbReference type="NCBI Taxonomy" id="7370"/>
    <lineage>
        <taxon>Eukaryota</taxon>
        <taxon>Metazoa</taxon>
        <taxon>Ecdysozoa</taxon>
        <taxon>Arthropoda</taxon>
        <taxon>Hexapoda</taxon>
        <taxon>Insecta</taxon>
        <taxon>Pterygota</taxon>
        <taxon>Neoptera</taxon>
        <taxon>Endopterygota</taxon>
        <taxon>Diptera</taxon>
        <taxon>Brachycera</taxon>
        <taxon>Muscomorpha</taxon>
        <taxon>Muscoidea</taxon>
        <taxon>Muscidae</taxon>
        <taxon>Musca</taxon>
    </lineage>
</organism>
<dbReference type="VEuPathDB" id="VectorBase:MDOMA2_010841"/>
<dbReference type="OrthoDB" id="8060832at2759"/>
<dbReference type="PANTHER" id="PTHR20898:SF0">
    <property type="entry name" value="DAEDALUS ON 3-RELATED"/>
    <property type="match status" value="1"/>
</dbReference>
<gene>
    <name evidence="3 4" type="primary">LOC105261901</name>
</gene>
<dbReference type="PANTHER" id="PTHR20898">
    <property type="entry name" value="DAEDALUS ON 3-RELATED-RELATED"/>
    <property type="match status" value="1"/>
</dbReference>
<keyword evidence="2" id="KW-1185">Reference proteome</keyword>
<sequence>MSGKDIFLLTMMIFATSILVESKRDYILELDYITPAVTDIPFIKRLNFSLTNKKAANMDLMMKRNITKWPVKLSVYMLTKSKKRISLQHTTFDVCESFRDKRWNKFIGVFLNELLDKSNLPRKCPFVENVLYTARNYTIDEECYPPILPDGSWEFTLNLNNADPKTGIVTISGRVKNK</sequence>
<evidence type="ECO:0000256" key="1">
    <source>
        <dbReference type="SAM" id="SignalP"/>
    </source>
</evidence>